<dbReference type="InParanoid" id="A0A165ELK2"/>
<proteinExistence type="predicted"/>
<sequence>MHALAVLPEWHNRGAAAVLFAPMLTRSVQAGRRVLGTTTATYNVSKYLHLGCKLLGVEEFELVPGSAGKGLTRYALEVVPEAFVANALRKGKKTVVVERTLARL</sequence>
<reference evidence="1 2" key="1">
    <citation type="journal article" date="2016" name="Mol. Biol. Evol.">
        <title>Comparative Genomics of Early-Diverging Mushroom-Forming Fungi Provides Insights into the Origins of Lignocellulose Decay Capabilities.</title>
        <authorList>
            <person name="Nagy L.G."/>
            <person name="Riley R."/>
            <person name="Tritt A."/>
            <person name="Adam C."/>
            <person name="Daum C."/>
            <person name="Floudas D."/>
            <person name="Sun H."/>
            <person name="Yadav J.S."/>
            <person name="Pangilinan J."/>
            <person name="Larsson K.H."/>
            <person name="Matsuura K."/>
            <person name="Barry K."/>
            <person name="Labutti K."/>
            <person name="Kuo R."/>
            <person name="Ohm R.A."/>
            <person name="Bhattacharya S.S."/>
            <person name="Shirouzu T."/>
            <person name="Yoshinaga Y."/>
            <person name="Martin F.M."/>
            <person name="Grigoriev I.V."/>
            <person name="Hibbett D.S."/>
        </authorList>
    </citation>
    <scope>NUCLEOTIDE SEQUENCE [LARGE SCALE GENOMIC DNA]</scope>
    <source>
        <strain evidence="1 2">HHB12733</strain>
    </source>
</reference>
<dbReference type="SUPFAM" id="SSF55729">
    <property type="entry name" value="Acyl-CoA N-acyltransferases (Nat)"/>
    <property type="match status" value="1"/>
</dbReference>
<accession>A0A165ELK2</accession>
<evidence type="ECO:0000313" key="2">
    <source>
        <dbReference type="Proteomes" id="UP000076842"/>
    </source>
</evidence>
<evidence type="ECO:0008006" key="3">
    <source>
        <dbReference type="Google" id="ProtNLM"/>
    </source>
</evidence>
<dbReference type="AlphaFoldDB" id="A0A165ELK2"/>
<evidence type="ECO:0000313" key="1">
    <source>
        <dbReference type="EMBL" id="KZT55108.1"/>
    </source>
</evidence>
<name>A0A165ELK2_9BASI</name>
<protein>
    <recommendedName>
        <fullName evidence="3">N-acetyltransferase domain-containing protein</fullName>
    </recommendedName>
</protein>
<organism evidence="1 2">
    <name type="scientific">Calocera cornea HHB12733</name>
    <dbReference type="NCBI Taxonomy" id="1353952"/>
    <lineage>
        <taxon>Eukaryota</taxon>
        <taxon>Fungi</taxon>
        <taxon>Dikarya</taxon>
        <taxon>Basidiomycota</taxon>
        <taxon>Agaricomycotina</taxon>
        <taxon>Dacrymycetes</taxon>
        <taxon>Dacrymycetales</taxon>
        <taxon>Dacrymycetaceae</taxon>
        <taxon>Calocera</taxon>
    </lineage>
</organism>
<dbReference type="InterPro" id="IPR016181">
    <property type="entry name" value="Acyl_CoA_acyltransferase"/>
</dbReference>
<gene>
    <name evidence="1" type="ORF">CALCODRAFT_361786</name>
</gene>
<dbReference type="EMBL" id="KV424001">
    <property type="protein sequence ID" value="KZT55108.1"/>
    <property type="molecule type" value="Genomic_DNA"/>
</dbReference>
<dbReference type="Proteomes" id="UP000076842">
    <property type="component" value="Unassembled WGS sequence"/>
</dbReference>
<keyword evidence="2" id="KW-1185">Reference proteome</keyword>